<dbReference type="RefSeq" id="WP_309929009.1">
    <property type="nucleotide sequence ID" value="NZ_JAVDQZ010000006.1"/>
</dbReference>
<dbReference type="Proteomes" id="UP001184828">
    <property type="component" value="Unassembled WGS sequence"/>
</dbReference>
<organism evidence="1 2">
    <name type="scientific">Variovorax paradoxus</name>
    <dbReference type="NCBI Taxonomy" id="34073"/>
    <lineage>
        <taxon>Bacteria</taxon>
        <taxon>Pseudomonadati</taxon>
        <taxon>Pseudomonadota</taxon>
        <taxon>Betaproteobacteria</taxon>
        <taxon>Burkholderiales</taxon>
        <taxon>Comamonadaceae</taxon>
        <taxon>Variovorax</taxon>
    </lineage>
</organism>
<dbReference type="GO" id="GO:0004061">
    <property type="term" value="F:arylformamidase activity"/>
    <property type="evidence" value="ECO:0007669"/>
    <property type="project" value="InterPro"/>
</dbReference>
<reference evidence="1" key="1">
    <citation type="submission" date="2023-07" db="EMBL/GenBank/DDBJ databases">
        <title>Sorghum-associated microbial communities from plants grown in Nebraska, USA.</title>
        <authorList>
            <person name="Schachtman D."/>
        </authorList>
    </citation>
    <scope>NUCLEOTIDE SEQUENCE</scope>
    <source>
        <strain evidence="1">DS2114</strain>
    </source>
</reference>
<protein>
    <submittedName>
        <fullName evidence="1">Kynurenine formamidase</fullName>
    </submittedName>
</protein>
<dbReference type="PANTHER" id="PTHR34861">
    <property type="match status" value="1"/>
</dbReference>
<name>A0AAE3Y1Q2_VARPD</name>
<dbReference type="AlphaFoldDB" id="A0AAE3Y1Q2"/>
<evidence type="ECO:0000313" key="2">
    <source>
        <dbReference type="Proteomes" id="UP001184828"/>
    </source>
</evidence>
<dbReference type="Pfam" id="PF04199">
    <property type="entry name" value="Cyclase"/>
    <property type="match status" value="1"/>
</dbReference>
<sequence length="351" mass="39005">MTNRWKQRPPGSNWGLFGNDDQRGSMNLVGRPQVLKGLEEAKEGLTFSLSLPLDYPGGTALHPRRHAPRRFATLRGGKNEGEQCFCFALSRENPFYSDVYSDDVVVLHTQYSTQWDGLAHVGAEFDADGDGVDEIVFYNGYRGGEHVKPARRAEGAARWDTYEDPTASALGIEQLASHGVQGRAVMIDLNRHYGEENHPVGYADLMRILQEDRVVIERGDMVCLYTGLDDLILGMNRKPVAEKLLHSCAGLNGGDQRLLQWITDTGIAALISDNFAVELMPKAMRQSARHAMLPLHEHCLFKNGIHLGELWRLGELARWLRKNERSRFLLTAPPLNLPGAAGSPVTPIATV</sequence>
<dbReference type="SUPFAM" id="SSF102198">
    <property type="entry name" value="Putative cyclase"/>
    <property type="match status" value="1"/>
</dbReference>
<accession>A0AAE3Y1Q2</accession>
<dbReference type="Gene3D" id="3.50.30.50">
    <property type="entry name" value="Putative cyclase"/>
    <property type="match status" value="1"/>
</dbReference>
<dbReference type="EMBL" id="JAVDQZ010000006">
    <property type="protein sequence ID" value="MDR6428067.1"/>
    <property type="molecule type" value="Genomic_DNA"/>
</dbReference>
<dbReference type="InterPro" id="IPR037175">
    <property type="entry name" value="KFase_sf"/>
</dbReference>
<proteinExistence type="predicted"/>
<dbReference type="InterPro" id="IPR007325">
    <property type="entry name" value="KFase/CYL"/>
</dbReference>
<dbReference type="GO" id="GO:0019441">
    <property type="term" value="P:L-tryptophan catabolic process to kynurenine"/>
    <property type="evidence" value="ECO:0007669"/>
    <property type="project" value="InterPro"/>
</dbReference>
<gene>
    <name evidence="1" type="ORF">J2738_004222</name>
</gene>
<comment type="caution">
    <text evidence="1">The sequence shown here is derived from an EMBL/GenBank/DDBJ whole genome shotgun (WGS) entry which is preliminary data.</text>
</comment>
<evidence type="ECO:0000313" key="1">
    <source>
        <dbReference type="EMBL" id="MDR6428067.1"/>
    </source>
</evidence>